<feature type="region of interest" description="Disordered" evidence="6">
    <location>
        <begin position="55"/>
        <end position="85"/>
    </location>
</feature>
<dbReference type="GeneID" id="54469056"/>
<dbReference type="SUPFAM" id="SSF57701">
    <property type="entry name" value="Zn2/Cys6 DNA-binding domain"/>
    <property type="match status" value="1"/>
</dbReference>
<reference evidence="10" key="2">
    <citation type="submission" date="2020-04" db="EMBL/GenBank/DDBJ databases">
        <authorList>
            <consortium name="NCBI Genome Project"/>
        </authorList>
    </citation>
    <scope>NUCLEOTIDE SEQUENCE</scope>
    <source>
        <strain evidence="10">CBS 304.34</strain>
    </source>
</reference>
<accession>A0A6A6YHV8</accession>
<dbReference type="PRINTS" id="PR00755">
    <property type="entry name" value="AFLATOXINBRP"/>
</dbReference>
<keyword evidence="2" id="KW-0805">Transcription regulation</keyword>
<reference evidence="8 10" key="1">
    <citation type="journal article" date="2020" name="Stud. Mycol.">
        <title>101 Dothideomycetes genomes: a test case for predicting lifestyles and emergence of pathogens.</title>
        <authorList>
            <person name="Haridas S."/>
            <person name="Albert R."/>
            <person name="Binder M."/>
            <person name="Bloem J."/>
            <person name="Labutti K."/>
            <person name="Salamov A."/>
            <person name="Andreopoulos B."/>
            <person name="Baker S."/>
            <person name="Barry K."/>
            <person name="Bills G."/>
            <person name="Bluhm B."/>
            <person name="Cannon C."/>
            <person name="Castanera R."/>
            <person name="Culley D."/>
            <person name="Daum C."/>
            <person name="Ezra D."/>
            <person name="Gonzalez J."/>
            <person name="Henrissat B."/>
            <person name="Kuo A."/>
            <person name="Liang C."/>
            <person name="Lipzen A."/>
            <person name="Lutzoni F."/>
            <person name="Magnuson J."/>
            <person name="Mondo S."/>
            <person name="Nolan M."/>
            <person name="Ohm R."/>
            <person name="Pangilinan J."/>
            <person name="Park H.-J."/>
            <person name="Ramirez L."/>
            <person name="Alfaro M."/>
            <person name="Sun H."/>
            <person name="Tritt A."/>
            <person name="Yoshinaga Y."/>
            <person name="Zwiers L.-H."/>
            <person name="Turgeon B."/>
            <person name="Goodwin S."/>
            <person name="Spatafora J."/>
            <person name="Crous P."/>
            <person name="Grigoriev I."/>
        </authorList>
    </citation>
    <scope>NUCLEOTIDE SEQUENCE</scope>
    <source>
        <strain evidence="8 10">CBS 304.34</strain>
    </source>
</reference>
<keyword evidence="3" id="KW-0238">DNA-binding</keyword>
<dbReference type="InterPro" id="IPR036864">
    <property type="entry name" value="Zn2-C6_fun-type_DNA-bd_sf"/>
</dbReference>
<dbReference type="RefSeq" id="XP_033575123.1">
    <property type="nucleotide sequence ID" value="XM_033728163.1"/>
</dbReference>
<evidence type="ECO:0000256" key="4">
    <source>
        <dbReference type="ARBA" id="ARBA00023163"/>
    </source>
</evidence>
<dbReference type="CDD" id="cd00067">
    <property type="entry name" value="GAL4"/>
    <property type="match status" value="1"/>
</dbReference>
<sequence length="446" mass="48066">MASTPPNSQYPSPLSQSPEFGGPPKRAPKLRASCDLCAAAKVKCSKEHPSCIRCTSNGHECVYGPSRKHGKPGRKRKPKPENKAAAKSIANWVSSLGKDQFPEVQLALESLMNGEDQFSWNSNPGVPAPEPEPARDASFSLMADSPLNCPEPAGSVRIGSDTTTNSMMHPFTKSKELHGGISLTPPASFDYQNFNDFIGGDDLPSLDASLNTTAFQNPGLNSTLLPDSPITDDSAYGSCRTSLDSSNHNCCSLACNTMESLSHDSTCFGPQSSSSIFSQRTRSSSQTLDSVLHNNKAAIATVSQLLNCPCAHLPHQAMLYASIVFKVLHWYQIASGVKASTPMSTGTFMASSPNFMPTPSPPRIGSSAPGNIMFMPMTIGAFSLDEEDQEAFRQQLLLSELRKVGQLIDTFASRGSEECDSGKLYRSVGILLREEWACTVSDIRER</sequence>
<feature type="compositionally biased region" description="Basic residues" evidence="6">
    <location>
        <begin position="66"/>
        <end position="78"/>
    </location>
</feature>
<evidence type="ECO:0000256" key="6">
    <source>
        <dbReference type="SAM" id="MobiDB-lite"/>
    </source>
</evidence>
<evidence type="ECO:0000313" key="10">
    <source>
        <dbReference type="RefSeq" id="XP_033575123.1"/>
    </source>
</evidence>
<dbReference type="Proteomes" id="UP000504636">
    <property type="component" value="Unplaced"/>
</dbReference>
<evidence type="ECO:0000313" key="9">
    <source>
        <dbReference type="Proteomes" id="UP000504636"/>
    </source>
</evidence>
<feature type="compositionally biased region" description="Polar residues" evidence="6">
    <location>
        <begin position="1"/>
        <end position="18"/>
    </location>
</feature>
<keyword evidence="1" id="KW-0479">Metal-binding</keyword>
<dbReference type="GO" id="GO:0000981">
    <property type="term" value="F:DNA-binding transcription factor activity, RNA polymerase II-specific"/>
    <property type="evidence" value="ECO:0007669"/>
    <property type="project" value="InterPro"/>
</dbReference>
<dbReference type="PROSITE" id="PS00463">
    <property type="entry name" value="ZN2_CY6_FUNGAL_1"/>
    <property type="match status" value="1"/>
</dbReference>
<dbReference type="GO" id="GO:0045122">
    <property type="term" value="P:aflatoxin biosynthetic process"/>
    <property type="evidence" value="ECO:0007669"/>
    <property type="project" value="InterPro"/>
</dbReference>
<evidence type="ECO:0000256" key="2">
    <source>
        <dbReference type="ARBA" id="ARBA00023015"/>
    </source>
</evidence>
<dbReference type="Gene3D" id="4.10.240.10">
    <property type="entry name" value="Zn(2)-C6 fungal-type DNA-binding domain"/>
    <property type="match status" value="1"/>
</dbReference>
<dbReference type="EMBL" id="MU003703">
    <property type="protein sequence ID" value="KAF2808159.1"/>
    <property type="molecule type" value="Genomic_DNA"/>
</dbReference>
<dbReference type="InterPro" id="IPR013700">
    <property type="entry name" value="AflR"/>
</dbReference>
<evidence type="ECO:0000313" key="8">
    <source>
        <dbReference type="EMBL" id="KAF2808159.1"/>
    </source>
</evidence>
<proteinExistence type="predicted"/>
<dbReference type="PANTHER" id="PTHR31069">
    <property type="entry name" value="OLEATE-ACTIVATED TRANSCRIPTION FACTOR 1-RELATED"/>
    <property type="match status" value="1"/>
</dbReference>
<evidence type="ECO:0000256" key="5">
    <source>
        <dbReference type="ARBA" id="ARBA00023242"/>
    </source>
</evidence>
<dbReference type="PANTHER" id="PTHR31069:SF31">
    <property type="entry name" value="MONODICTYPHENONE CLUSTER TRANSCRIPTION FACTOR-RELATED"/>
    <property type="match status" value="1"/>
</dbReference>
<dbReference type="InterPro" id="IPR050675">
    <property type="entry name" value="OAF3"/>
</dbReference>
<reference evidence="10" key="3">
    <citation type="submission" date="2025-04" db="UniProtKB">
        <authorList>
            <consortium name="RefSeq"/>
        </authorList>
    </citation>
    <scope>IDENTIFICATION</scope>
    <source>
        <strain evidence="10">CBS 304.34</strain>
    </source>
</reference>
<dbReference type="InterPro" id="IPR001138">
    <property type="entry name" value="Zn2Cys6_DnaBD"/>
</dbReference>
<keyword evidence="5" id="KW-0539">Nucleus</keyword>
<keyword evidence="9" id="KW-1185">Reference proteome</keyword>
<dbReference type="GO" id="GO:0008270">
    <property type="term" value="F:zinc ion binding"/>
    <property type="evidence" value="ECO:0007669"/>
    <property type="project" value="InterPro"/>
</dbReference>
<evidence type="ECO:0000259" key="7">
    <source>
        <dbReference type="PROSITE" id="PS50048"/>
    </source>
</evidence>
<dbReference type="GO" id="GO:0003677">
    <property type="term" value="F:DNA binding"/>
    <property type="evidence" value="ECO:0007669"/>
    <property type="project" value="UniProtKB-KW"/>
</dbReference>
<evidence type="ECO:0000256" key="1">
    <source>
        <dbReference type="ARBA" id="ARBA00022723"/>
    </source>
</evidence>
<dbReference type="GO" id="GO:0005634">
    <property type="term" value="C:nucleus"/>
    <property type="evidence" value="ECO:0007669"/>
    <property type="project" value="InterPro"/>
</dbReference>
<dbReference type="AlphaFoldDB" id="A0A6A6YHV8"/>
<dbReference type="OrthoDB" id="2328572at2759"/>
<dbReference type="PROSITE" id="PS50048">
    <property type="entry name" value="ZN2_CY6_FUNGAL_2"/>
    <property type="match status" value="1"/>
</dbReference>
<dbReference type="Pfam" id="PF08493">
    <property type="entry name" value="AflR"/>
    <property type="match status" value="1"/>
</dbReference>
<evidence type="ECO:0000256" key="3">
    <source>
        <dbReference type="ARBA" id="ARBA00023125"/>
    </source>
</evidence>
<protein>
    <recommendedName>
        <fullName evidence="7">Zn(2)-C6 fungal-type domain-containing protein</fullName>
    </recommendedName>
</protein>
<name>A0A6A6YHV8_9PEZI</name>
<gene>
    <name evidence="8 10" type="ORF">BDZ99DRAFT_572061</name>
</gene>
<feature type="domain" description="Zn(2)-C6 fungal-type" evidence="7">
    <location>
        <begin position="33"/>
        <end position="63"/>
    </location>
</feature>
<dbReference type="Pfam" id="PF00172">
    <property type="entry name" value="Zn_clus"/>
    <property type="match status" value="1"/>
</dbReference>
<dbReference type="SMART" id="SM00066">
    <property type="entry name" value="GAL4"/>
    <property type="match status" value="1"/>
</dbReference>
<feature type="region of interest" description="Disordered" evidence="6">
    <location>
        <begin position="1"/>
        <end position="29"/>
    </location>
</feature>
<organism evidence="8">
    <name type="scientific">Mytilinidion resinicola</name>
    <dbReference type="NCBI Taxonomy" id="574789"/>
    <lineage>
        <taxon>Eukaryota</taxon>
        <taxon>Fungi</taxon>
        <taxon>Dikarya</taxon>
        <taxon>Ascomycota</taxon>
        <taxon>Pezizomycotina</taxon>
        <taxon>Dothideomycetes</taxon>
        <taxon>Pleosporomycetidae</taxon>
        <taxon>Mytilinidiales</taxon>
        <taxon>Mytilinidiaceae</taxon>
        <taxon>Mytilinidion</taxon>
    </lineage>
</organism>
<keyword evidence="4" id="KW-0804">Transcription</keyword>